<organism evidence="9">
    <name type="scientific">bioreactor metagenome</name>
    <dbReference type="NCBI Taxonomy" id="1076179"/>
    <lineage>
        <taxon>unclassified sequences</taxon>
        <taxon>metagenomes</taxon>
        <taxon>ecological metagenomes</taxon>
    </lineage>
</organism>
<dbReference type="GO" id="GO:0031071">
    <property type="term" value="F:cysteine desulfurase activity"/>
    <property type="evidence" value="ECO:0007669"/>
    <property type="project" value="UniProtKB-EC"/>
</dbReference>
<dbReference type="InterPro" id="IPR015424">
    <property type="entry name" value="PyrdxlP-dep_Trfase"/>
</dbReference>
<keyword evidence="5" id="KW-0663">Pyridoxal phosphate</keyword>
<comment type="cofactor">
    <cofactor evidence="1">
        <name>pyridoxal 5'-phosphate</name>
        <dbReference type="ChEBI" id="CHEBI:597326"/>
    </cofactor>
</comment>
<dbReference type="AlphaFoldDB" id="A0A645BYU0"/>
<name>A0A645BYU0_9ZZZZ</name>
<reference evidence="9" key="1">
    <citation type="submission" date="2019-08" db="EMBL/GenBank/DDBJ databases">
        <authorList>
            <person name="Kucharzyk K."/>
            <person name="Murdoch R.W."/>
            <person name="Higgins S."/>
            <person name="Loffler F."/>
        </authorList>
    </citation>
    <scope>NUCLEOTIDE SEQUENCE</scope>
</reference>
<evidence type="ECO:0000256" key="6">
    <source>
        <dbReference type="ARBA" id="ARBA00023004"/>
    </source>
</evidence>
<evidence type="ECO:0000256" key="3">
    <source>
        <dbReference type="ARBA" id="ARBA00012239"/>
    </source>
</evidence>
<dbReference type="GO" id="GO:0046872">
    <property type="term" value="F:metal ion binding"/>
    <property type="evidence" value="ECO:0007669"/>
    <property type="project" value="UniProtKB-KW"/>
</dbReference>
<keyword evidence="4" id="KW-0479">Metal-binding</keyword>
<dbReference type="InterPro" id="IPR020578">
    <property type="entry name" value="Aminotrans_V_PyrdxlP_BS"/>
</dbReference>
<evidence type="ECO:0000256" key="5">
    <source>
        <dbReference type="ARBA" id="ARBA00022898"/>
    </source>
</evidence>
<dbReference type="PANTHER" id="PTHR11601">
    <property type="entry name" value="CYSTEINE DESULFURYLASE FAMILY MEMBER"/>
    <property type="match status" value="1"/>
</dbReference>
<dbReference type="GO" id="GO:0051536">
    <property type="term" value="F:iron-sulfur cluster binding"/>
    <property type="evidence" value="ECO:0007669"/>
    <property type="project" value="UniProtKB-KW"/>
</dbReference>
<comment type="caution">
    <text evidence="9">The sequence shown here is derived from an EMBL/GenBank/DDBJ whole genome shotgun (WGS) entry which is preliminary data.</text>
</comment>
<feature type="domain" description="Aminotransferase class V" evidence="8">
    <location>
        <begin position="2"/>
        <end position="219"/>
    </location>
</feature>
<dbReference type="PROSITE" id="PS00595">
    <property type="entry name" value="AA_TRANSFER_CLASS_5"/>
    <property type="match status" value="1"/>
</dbReference>
<dbReference type="Gene3D" id="3.40.640.10">
    <property type="entry name" value="Type I PLP-dependent aspartate aminotransferase-like (Major domain)"/>
    <property type="match status" value="1"/>
</dbReference>
<evidence type="ECO:0000313" key="9">
    <source>
        <dbReference type="EMBL" id="MPM70278.1"/>
    </source>
</evidence>
<proteinExistence type="inferred from homology"/>
<keyword evidence="6" id="KW-0408">Iron</keyword>
<evidence type="ECO:0000256" key="2">
    <source>
        <dbReference type="ARBA" id="ARBA00006490"/>
    </source>
</evidence>
<dbReference type="Gene3D" id="3.90.1150.10">
    <property type="entry name" value="Aspartate Aminotransferase, domain 1"/>
    <property type="match status" value="1"/>
</dbReference>
<dbReference type="InterPro" id="IPR015421">
    <property type="entry name" value="PyrdxlP-dep_Trfase_major"/>
</dbReference>
<evidence type="ECO:0000259" key="8">
    <source>
        <dbReference type="Pfam" id="PF00266"/>
    </source>
</evidence>
<keyword evidence="9" id="KW-0808">Transferase</keyword>
<dbReference type="SUPFAM" id="SSF53383">
    <property type="entry name" value="PLP-dependent transferases"/>
    <property type="match status" value="1"/>
</dbReference>
<comment type="similarity">
    <text evidence="2">Belongs to the class-V pyridoxal-phosphate-dependent aminotransferase family. NifS/IscS subfamily.</text>
</comment>
<evidence type="ECO:0000256" key="4">
    <source>
        <dbReference type="ARBA" id="ARBA00022723"/>
    </source>
</evidence>
<gene>
    <name evidence="9" type="primary">iscS_43</name>
    <name evidence="9" type="ORF">SDC9_117233</name>
</gene>
<sequence length="239" mass="25578">MFANNEIGTVQPIAELGALCRARGVLFHTDAVQAVGHLPIDVKAQNIDMLSMSGHKFHGPKGCGVLYIRHGVKLPNFMDGGGQERKLRAGTENVAQIVGIGEAIETACAKLESEAKRLSAMRDRLMDGILAKIPNSRVNGDRTRRLPGNVNVSIEFVEGESMLMLLNMFGICAASGSACTSGSLTPSHVLTSIGLPAEVAHGSLRLTFAEESTEEDVDYILEVLPGIVERLRAMSPLTK</sequence>
<dbReference type="InterPro" id="IPR015422">
    <property type="entry name" value="PyrdxlP-dep_Trfase_small"/>
</dbReference>
<protein>
    <recommendedName>
        <fullName evidence="3">cysteine desulfurase</fullName>
        <ecNumber evidence="3">2.8.1.7</ecNumber>
    </recommendedName>
</protein>
<evidence type="ECO:0000256" key="7">
    <source>
        <dbReference type="ARBA" id="ARBA00023014"/>
    </source>
</evidence>
<dbReference type="PANTHER" id="PTHR11601:SF34">
    <property type="entry name" value="CYSTEINE DESULFURASE"/>
    <property type="match status" value="1"/>
</dbReference>
<dbReference type="EC" id="2.8.1.7" evidence="3"/>
<dbReference type="InterPro" id="IPR000192">
    <property type="entry name" value="Aminotrans_V_dom"/>
</dbReference>
<dbReference type="EMBL" id="VSSQ01023384">
    <property type="protein sequence ID" value="MPM70278.1"/>
    <property type="molecule type" value="Genomic_DNA"/>
</dbReference>
<evidence type="ECO:0000256" key="1">
    <source>
        <dbReference type="ARBA" id="ARBA00001933"/>
    </source>
</evidence>
<keyword evidence="7" id="KW-0411">Iron-sulfur</keyword>
<dbReference type="Pfam" id="PF00266">
    <property type="entry name" value="Aminotran_5"/>
    <property type="match status" value="1"/>
</dbReference>
<accession>A0A645BYU0</accession>